<feature type="compositionally biased region" description="Low complexity" evidence="5">
    <location>
        <begin position="779"/>
        <end position="791"/>
    </location>
</feature>
<dbReference type="Pfam" id="PF22922">
    <property type="entry name" value="GAF_NLP"/>
    <property type="match status" value="1"/>
</dbReference>
<protein>
    <recommendedName>
        <fullName evidence="6">RWP-RK domain-containing protein</fullName>
    </recommendedName>
</protein>
<name>A0A5J5A4V1_9ASTE</name>
<organism evidence="7 8">
    <name type="scientific">Nyssa sinensis</name>
    <dbReference type="NCBI Taxonomy" id="561372"/>
    <lineage>
        <taxon>Eukaryota</taxon>
        <taxon>Viridiplantae</taxon>
        <taxon>Streptophyta</taxon>
        <taxon>Embryophyta</taxon>
        <taxon>Tracheophyta</taxon>
        <taxon>Spermatophyta</taxon>
        <taxon>Magnoliopsida</taxon>
        <taxon>eudicotyledons</taxon>
        <taxon>Gunneridae</taxon>
        <taxon>Pentapetalae</taxon>
        <taxon>asterids</taxon>
        <taxon>Cornales</taxon>
        <taxon>Nyssaceae</taxon>
        <taxon>Nyssa</taxon>
    </lineage>
</organism>
<gene>
    <name evidence="7" type="ORF">F0562_007775</name>
</gene>
<dbReference type="Pfam" id="PF02042">
    <property type="entry name" value="RWP-RK"/>
    <property type="match status" value="1"/>
</dbReference>
<dbReference type="AlphaFoldDB" id="A0A5J5A4V1"/>
<evidence type="ECO:0000256" key="3">
    <source>
        <dbReference type="ARBA" id="ARBA00023163"/>
    </source>
</evidence>
<evidence type="ECO:0000313" key="8">
    <source>
        <dbReference type="Proteomes" id="UP000325577"/>
    </source>
</evidence>
<dbReference type="GO" id="GO:0003677">
    <property type="term" value="F:DNA binding"/>
    <property type="evidence" value="ECO:0007669"/>
    <property type="project" value="UniProtKB-KW"/>
</dbReference>
<dbReference type="PANTHER" id="PTHR32002:SF35">
    <property type="entry name" value="PROTEIN NLP6"/>
    <property type="match status" value="1"/>
</dbReference>
<dbReference type="InterPro" id="IPR055081">
    <property type="entry name" value="NLP1-9_GAF"/>
</dbReference>
<feature type="region of interest" description="Disordered" evidence="5">
    <location>
        <begin position="545"/>
        <end position="571"/>
    </location>
</feature>
<feature type="region of interest" description="Disordered" evidence="5">
    <location>
        <begin position="753"/>
        <end position="798"/>
    </location>
</feature>
<feature type="domain" description="RWP-RK" evidence="6">
    <location>
        <begin position="619"/>
        <end position="704"/>
    </location>
</feature>
<dbReference type="PROSITE" id="PS51519">
    <property type="entry name" value="RWP_RK"/>
    <property type="match status" value="1"/>
</dbReference>
<dbReference type="PANTHER" id="PTHR32002">
    <property type="entry name" value="PROTEIN NLP8"/>
    <property type="match status" value="1"/>
</dbReference>
<evidence type="ECO:0000313" key="7">
    <source>
        <dbReference type="EMBL" id="KAA8526125.1"/>
    </source>
</evidence>
<keyword evidence="4" id="KW-0539">Nucleus</keyword>
<dbReference type="InterPro" id="IPR045012">
    <property type="entry name" value="NLP"/>
</dbReference>
<feature type="compositionally biased region" description="Polar residues" evidence="5">
    <location>
        <begin position="546"/>
        <end position="571"/>
    </location>
</feature>
<accession>A0A5J5A4V1</accession>
<dbReference type="Proteomes" id="UP000325577">
    <property type="component" value="Linkage Group LG3"/>
</dbReference>
<evidence type="ECO:0000256" key="2">
    <source>
        <dbReference type="ARBA" id="ARBA00023125"/>
    </source>
</evidence>
<evidence type="ECO:0000259" key="6">
    <source>
        <dbReference type="PROSITE" id="PS51519"/>
    </source>
</evidence>
<reference evidence="7 8" key="1">
    <citation type="submission" date="2019-09" db="EMBL/GenBank/DDBJ databases">
        <title>A chromosome-level genome assembly of the Chinese tupelo Nyssa sinensis.</title>
        <authorList>
            <person name="Yang X."/>
            <person name="Kang M."/>
            <person name="Yang Y."/>
            <person name="Xiong H."/>
            <person name="Wang M."/>
            <person name="Zhang Z."/>
            <person name="Wang Z."/>
            <person name="Wu H."/>
            <person name="Ma T."/>
            <person name="Liu J."/>
            <person name="Xi Z."/>
        </authorList>
    </citation>
    <scope>NUCLEOTIDE SEQUENCE [LARGE SCALE GENOMIC DNA]</scope>
    <source>
        <strain evidence="7">J267</strain>
        <tissue evidence="7">Leaf</tissue>
    </source>
</reference>
<dbReference type="GO" id="GO:0003700">
    <property type="term" value="F:DNA-binding transcription factor activity"/>
    <property type="evidence" value="ECO:0007669"/>
    <property type="project" value="InterPro"/>
</dbReference>
<evidence type="ECO:0000256" key="1">
    <source>
        <dbReference type="ARBA" id="ARBA00023015"/>
    </source>
</evidence>
<keyword evidence="3" id="KW-0804">Transcription</keyword>
<sequence>MRPLKTGMDRDSVSLVDDDDREVFGSDSIIEYMATKLSSLPPRSVSSGEGKYLKPLRVFWRREDDEANRSLNLSLSPTLVPGTHHANHVIKEKIKSALQLLTFRERRVLVQFWAPTKIGDNCVLTTSDQPFGLGLIDKGLCLYRMNSMGYKFFIDGENEENIGPPGRVFLKQLPEWTPNVQYCSRNKYPQLNHAVRCNIRGSLALPVLEPSDGRCVGVLELTLTSEYLDYAYEVREVCRALKDVNLKSSTIFDHPNMQICNDGRQHVLDEIFNVLEVVCEAHKLPLAQTWVVSGHCSVVAYGGDLRKSCGSFDVSCMGQLCMSTTGAPFYVGDACMWRFRKACAEHHLKKGQGVVGRALSSNSLCFCRDVAQFSQTEYPLVHFARMYGLTSCFAICLTNTDTGDDNYIIEFFLPPSIIDIDEQKNLLDSLVLMMDRHFQSFKLASGEKLGEVLSAEVIKSSMDEIDSIQISHITKCPSYPNSLRNRDMVQLDLSDQELMVVSDAKNNERNVASAEQRDHAITDSEKWSNIASAELRDSAITDLERSSNISSAAQRDSFITESEKSSNFASAEQRDSVITDSVITDLEKRSNVIAVEQSDCVITDSERERDNAIVAYSDKKDTKRKVGRKSKRTEMSINFKDLEQHFGRGLDEAAMSLGVSRSTFKRICREHGIPSWPRHKKKKDNGSLPKQMHVNESVGSAEKAFCQTSAVTSIVSAVTSTLTDIVSSTPLPASLNQPSQQNEKLPFRRAPTAVFPPDSIVSAPPKTPPGGRLIEIAGNSNNSARSLSFSSRGTNPRT</sequence>
<keyword evidence="1" id="KW-0805">Transcription regulation</keyword>
<dbReference type="InterPro" id="IPR003035">
    <property type="entry name" value="RWP-RK_dom"/>
</dbReference>
<evidence type="ECO:0000256" key="4">
    <source>
        <dbReference type="ARBA" id="ARBA00023242"/>
    </source>
</evidence>
<proteinExistence type="predicted"/>
<keyword evidence="2" id="KW-0238">DNA-binding</keyword>
<evidence type="ECO:0000256" key="5">
    <source>
        <dbReference type="SAM" id="MobiDB-lite"/>
    </source>
</evidence>
<keyword evidence="8" id="KW-1185">Reference proteome</keyword>
<dbReference type="EMBL" id="CM018046">
    <property type="protein sequence ID" value="KAA8526125.1"/>
    <property type="molecule type" value="Genomic_DNA"/>
</dbReference>
<dbReference type="OrthoDB" id="1693830at2759"/>